<gene>
    <name evidence="1" type="ORF">ACKI1S_10640</name>
</gene>
<reference evidence="1 2" key="1">
    <citation type="submission" date="2024-12" db="EMBL/GenBank/DDBJ databases">
        <title>Forecasting of Potato common scab and diversities of Pathogenic streptomyces spp. in china.</title>
        <authorList>
            <person name="Handique U."/>
            <person name="Wu J."/>
        </authorList>
    </citation>
    <scope>NUCLEOTIDE SEQUENCE [LARGE SCALE GENOMIC DNA]</scope>
    <source>
        <strain evidence="1 2">ZRIMU1585</strain>
    </source>
</reference>
<evidence type="ECO:0000313" key="1">
    <source>
        <dbReference type="EMBL" id="MFM9646596.1"/>
    </source>
</evidence>
<comment type="caution">
    <text evidence="1">The sequence shown here is derived from an EMBL/GenBank/DDBJ whole genome shotgun (WGS) entry which is preliminary data.</text>
</comment>
<evidence type="ECO:0008006" key="3">
    <source>
        <dbReference type="Google" id="ProtNLM"/>
    </source>
</evidence>
<proteinExistence type="predicted"/>
<name>A0ABW9IDL3_STRGJ</name>
<evidence type="ECO:0000313" key="2">
    <source>
        <dbReference type="Proteomes" id="UP001631993"/>
    </source>
</evidence>
<accession>A0ABW9IDL3</accession>
<organism evidence="1 2">
    <name type="scientific">Streptomyces galilaeus</name>
    <dbReference type="NCBI Taxonomy" id="33899"/>
    <lineage>
        <taxon>Bacteria</taxon>
        <taxon>Bacillati</taxon>
        <taxon>Actinomycetota</taxon>
        <taxon>Actinomycetes</taxon>
        <taxon>Kitasatosporales</taxon>
        <taxon>Streptomycetaceae</taxon>
        <taxon>Streptomyces</taxon>
    </lineage>
</organism>
<sequence>MTRKRLRPAYSPQQLSELYRTPHDHRRWPDHHLRVDVTAQVARWLAGDGVGSAADLSCGNRAILDQVPAMTKHAGDFAPGYEFHGPIEKTLDELGYGIDLFVCSETIEHLDDPDAVLAQIRSRARQLVLSTPVDAFDDTNPEHYWAWSREDVEVMLAAAGWRQHVYTEVDFRPMGLPYCFGIWGVR</sequence>
<keyword evidence="2" id="KW-1185">Reference proteome</keyword>
<dbReference type="InterPro" id="IPR029063">
    <property type="entry name" value="SAM-dependent_MTases_sf"/>
</dbReference>
<dbReference type="Proteomes" id="UP001631993">
    <property type="component" value="Unassembled WGS sequence"/>
</dbReference>
<dbReference type="RefSeq" id="WP_369279666.1">
    <property type="nucleotide sequence ID" value="NZ_JBJVMW010000053.1"/>
</dbReference>
<dbReference type="Gene3D" id="3.40.50.150">
    <property type="entry name" value="Vaccinia Virus protein VP39"/>
    <property type="match status" value="1"/>
</dbReference>
<dbReference type="EMBL" id="JBJVNE010000005">
    <property type="protein sequence ID" value="MFM9646596.1"/>
    <property type="molecule type" value="Genomic_DNA"/>
</dbReference>
<protein>
    <recommendedName>
        <fullName evidence="3">Methyltransferase domain-containing protein</fullName>
    </recommendedName>
</protein>
<dbReference type="SUPFAM" id="SSF53335">
    <property type="entry name" value="S-adenosyl-L-methionine-dependent methyltransferases"/>
    <property type="match status" value="1"/>
</dbReference>